<dbReference type="InterPro" id="IPR008930">
    <property type="entry name" value="Terpenoid_cyclase/PrenylTrfase"/>
</dbReference>
<dbReference type="EMBL" id="HBUF01035305">
    <property type="protein sequence ID" value="CAG6616288.1"/>
    <property type="molecule type" value="Transcribed_RNA"/>
</dbReference>
<comment type="similarity">
    <text evidence="1 14">Belongs to the protein prenyltransferase subunit beta family.</text>
</comment>
<evidence type="ECO:0000256" key="10">
    <source>
        <dbReference type="ARBA" id="ARBA00023098"/>
    </source>
</evidence>
<dbReference type="InterPro" id="IPR026872">
    <property type="entry name" value="FTB"/>
</dbReference>
<evidence type="ECO:0000256" key="6">
    <source>
        <dbReference type="ARBA" id="ARBA00022679"/>
    </source>
</evidence>
<dbReference type="GO" id="GO:0006629">
    <property type="term" value="P:lipid metabolic process"/>
    <property type="evidence" value="ECO:0007669"/>
    <property type="project" value="UniProtKB-KW"/>
</dbReference>
<keyword evidence="4" id="KW-0597">Phosphoprotein</keyword>
<evidence type="ECO:0000256" key="14">
    <source>
        <dbReference type="RuleBase" id="RU365056"/>
    </source>
</evidence>
<evidence type="ECO:0000256" key="12">
    <source>
        <dbReference type="ARBA" id="ARBA00055850"/>
    </source>
</evidence>
<name>A0A8D8Y477_9HEMI</name>
<dbReference type="Pfam" id="PF00432">
    <property type="entry name" value="Prenyltrans"/>
    <property type="match status" value="1"/>
</dbReference>
<evidence type="ECO:0000256" key="8">
    <source>
        <dbReference type="ARBA" id="ARBA00022737"/>
    </source>
</evidence>
<keyword evidence="9 14" id="KW-0862">Zinc</keyword>
<dbReference type="EMBL" id="HBUF01207257">
    <property type="protein sequence ID" value="CAG6664227.1"/>
    <property type="molecule type" value="Transcribed_RNA"/>
</dbReference>
<dbReference type="InterPro" id="IPR001330">
    <property type="entry name" value="Prenyltrans"/>
</dbReference>
<evidence type="ECO:0000256" key="11">
    <source>
        <dbReference type="ARBA" id="ARBA00050225"/>
    </source>
</evidence>
<evidence type="ECO:0000256" key="7">
    <source>
        <dbReference type="ARBA" id="ARBA00022723"/>
    </source>
</evidence>
<dbReference type="PANTHER" id="PTHR11774:SF6">
    <property type="entry name" value="PROTEIN FARNESYLTRANSFERASE SUBUNIT BETA"/>
    <property type="match status" value="1"/>
</dbReference>
<dbReference type="EMBL" id="HBUF01516570">
    <property type="protein sequence ID" value="CAG6747982.1"/>
    <property type="molecule type" value="Transcribed_RNA"/>
</dbReference>
<dbReference type="GO" id="GO:0005965">
    <property type="term" value="C:protein farnesyltransferase complex"/>
    <property type="evidence" value="ECO:0007669"/>
    <property type="project" value="UniProtKB-UniRule"/>
</dbReference>
<keyword evidence="8" id="KW-0677">Repeat</keyword>
<dbReference type="EMBL" id="HBUF01207256">
    <property type="protein sequence ID" value="CAG6664226.1"/>
    <property type="molecule type" value="Transcribed_RNA"/>
</dbReference>
<evidence type="ECO:0000256" key="1">
    <source>
        <dbReference type="ARBA" id="ARBA00010497"/>
    </source>
</evidence>
<dbReference type="FunFam" id="1.50.10.20:FF:000007">
    <property type="entry name" value="Protein farnesyltransferase subunit beta"/>
    <property type="match status" value="1"/>
</dbReference>
<keyword evidence="7 14" id="KW-0479">Metal-binding</keyword>
<dbReference type="GO" id="GO:0004660">
    <property type="term" value="F:protein farnesyltransferase activity"/>
    <property type="evidence" value="ECO:0007669"/>
    <property type="project" value="UniProtKB-UniRule"/>
</dbReference>
<dbReference type="SUPFAM" id="SSF48239">
    <property type="entry name" value="Terpenoid cyclases/Protein prenyltransferases"/>
    <property type="match status" value="1"/>
</dbReference>
<proteinExistence type="inferred from homology"/>
<dbReference type="EMBL" id="HBUF01360020">
    <property type="protein sequence ID" value="CAG6720180.1"/>
    <property type="molecule type" value="Transcribed_RNA"/>
</dbReference>
<dbReference type="EMBL" id="HBUF01516569">
    <property type="protein sequence ID" value="CAG6747981.1"/>
    <property type="molecule type" value="Transcribed_RNA"/>
</dbReference>
<protein>
    <recommendedName>
        <fullName evidence="3 14">Protein farnesyltransferase subunit beta</fullName>
        <shortName evidence="14">FTase-beta</shortName>
        <ecNumber evidence="2 14">2.5.1.58</ecNumber>
    </recommendedName>
</protein>
<evidence type="ECO:0000256" key="9">
    <source>
        <dbReference type="ARBA" id="ARBA00022833"/>
    </source>
</evidence>
<dbReference type="EMBL" id="HBUF01035304">
    <property type="protein sequence ID" value="CAG6616287.1"/>
    <property type="molecule type" value="Transcribed_RNA"/>
</dbReference>
<comment type="function">
    <text evidence="12">Essential subunit of the farnesyltransferase complex. Catalyzes the transfer of a farnesyl moiety from farnesyl diphosphate to a cysteine at the fourth position from the C-terminus of several proteins having the C-terminal sequence Cys-aliphatic-aliphatic-X.</text>
</comment>
<feature type="domain" description="Prenyltransferase alpha-alpha toroid" evidence="15">
    <location>
        <begin position="79"/>
        <end position="404"/>
    </location>
</feature>
<accession>A0A8D8Y477</accession>
<evidence type="ECO:0000256" key="5">
    <source>
        <dbReference type="ARBA" id="ARBA00022602"/>
    </source>
</evidence>
<keyword evidence="5 14" id="KW-0637">Prenyltransferase</keyword>
<evidence type="ECO:0000256" key="2">
    <source>
        <dbReference type="ARBA" id="ARBA00012702"/>
    </source>
</evidence>
<sequence>MHSRSNLRASDANVSMESCDDVIIRHLYDYKLDLLREEFDEENVRTTSSYQQLDVEKTIKPLFKLFTQCVEINMDEPILRKDKHVKFLKLCLYKLPSSYECLDASRAWICYWICHSLSVLDEPLSLSDKTCVVNFLSQCQSPSGGFGGGPGQDPHLAATYAAVNCLIILGTPEAYKCINRPKLKQFLIRMKAPDGGFHVHDGGEVDIRGVYCALCVALLTQVYNEEMFNNTREWLTACQTYEGGFSGYPGFEAHGGYTFCGFAALCLLKAEHLCDIKALLRWATNRQMNFEGGFQGRTNKLVDGCYSFWQGGLFPLIYRSLMKAGDTCLDGHWLFHHRALQEYILICCQHFNGGLLDKPEKNRDLYHTCYTLSGLSVAQHPPMGTDVIGTPQNCLKTVHPMYNIEFQALKSAISYFESHPYEAEEKFVQDNAS</sequence>
<evidence type="ECO:0000313" key="16">
    <source>
        <dbReference type="EMBL" id="CAG6720178.1"/>
    </source>
</evidence>
<comment type="cofactor">
    <cofactor evidence="14">
        <name>Zn(2+)</name>
        <dbReference type="ChEBI" id="CHEBI:29105"/>
    </cofactor>
    <text evidence="14">Binds 1 zinc ion per subunit.</text>
</comment>
<comment type="subunit">
    <text evidence="14">Heterodimer of an alpha and a beta subunit.</text>
</comment>
<dbReference type="CDD" id="cd02893">
    <property type="entry name" value="FTase"/>
    <property type="match status" value="1"/>
</dbReference>
<evidence type="ECO:0000256" key="3">
    <source>
        <dbReference type="ARBA" id="ARBA00015798"/>
    </source>
</evidence>
<evidence type="ECO:0000259" key="15">
    <source>
        <dbReference type="Pfam" id="PF00432"/>
    </source>
</evidence>
<keyword evidence="6 14" id="KW-0808">Transferase</keyword>
<dbReference type="Gene3D" id="1.50.10.20">
    <property type="match status" value="1"/>
</dbReference>
<dbReference type="EMBL" id="HBUF01360019">
    <property type="protein sequence ID" value="CAG6720178.1"/>
    <property type="molecule type" value="Transcribed_RNA"/>
</dbReference>
<reference evidence="16" key="1">
    <citation type="submission" date="2021-05" db="EMBL/GenBank/DDBJ databases">
        <authorList>
            <person name="Alioto T."/>
            <person name="Alioto T."/>
            <person name="Gomez Garrido J."/>
        </authorList>
    </citation>
    <scope>NUCLEOTIDE SEQUENCE</scope>
</reference>
<dbReference type="GO" id="GO:0008270">
    <property type="term" value="F:zinc ion binding"/>
    <property type="evidence" value="ECO:0007669"/>
    <property type="project" value="UniProtKB-UniRule"/>
</dbReference>
<dbReference type="AlphaFoldDB" id="A0A8D8Y477"/>
<comment type="function">
    <text evidence="14">Catalyzes the transfer of a farnesyl moiety from farnesyl diphosphate to a cysteine at the fourth position from the C-terminus of several proteins. The beta subunit is responsible for peptide-binding.</text>
</comment>
<dbReference type="InterPro" id="IPR045089">
    <property type="entry name" value="PGGT1B-like"/>
</dbReference>
<comment type="subunit">
    <text evidence="13">Heterodimer of FNTA and FNTB.</text>
</comment>
<keyword evidence="10" id="KW-0443">Lipid metabolism</keyword>
<dbReference type="EC" id="2.5.1.58" evidence="2 14"/>
<dbReference type="EMBL" id="HBUF01360018">
    <property type="protein sequence ID" value="CAG6720176.1"/>
    <property type="molecule type" value="Transcribed_RNA"/>
</dbReference>
<evidence type="ECO:0000256" key="13">
    <source>
        <dbReference type="ARBA" id="ARBA00064192"/>
    </source>
</evidence>
<dbReference type="EMBL" id="HBUF01035306">
    <property type="protein sequence ID" value="CAG6616289.1"/>
    <property type="molecule type" value="Transcribed_RNA"/>
</dbReference>
<dbReference type="PANTHER" id="PTHR11774">
    <property type="entry name" value="GERANYLGERANYL TRANSFERASE TYPE BETA SUBUNIT"/>
    <property type="match status" value="1"/>
</dbReference>
<comment type="catalytic activity">
    <reaction evidence="11">
        <text>L-cysteinyl-[protein] + (2E,6E)-farnesyl diphosphate = S-(2E,6E)-farnesyl-L-cysteinyl-[protein] + diphosphate</text>
        <dbReference type="Rhea" id="RHEA:13345"/>
        <dbReference type="Rhea" id="RHEA-COMP:10131"/>
        <dbReference type="Rhea" id="RHEA-COMP:11535"/>
        <dbReference type="ChEBI" id="CHEBI:29950"/>
        <dbReference type="ChEBI" id="CHEBI:33019"/>
        <dbReference type="ChEBI" id="CHEBI:86019"/>
        <dbReference type="ChEBI" id="CHEBI:175763"/>
        <dbReference type="EC" id="2.5.1.58"/>
    </reaction>
</comment>
<dbReference type="GO" id="GO:0097354">
    <property type="term" value="P:prenylation"/>
    <property type="evidence" value="ECO:0007669"/>
    <property type="project" value="UniProtKB-UniRule"/>
</dbReference>
<evidence type="ECO:0000256" key="4">
    <source>
        <dbReference type="ARBA" id="ARBA00022553"/>
    </source>
</evidence>
<organism evidence="16">
    <name type="scientific">Cacopsylla melanoneura</name>
    <dbReference type="NCBI Taxonomy" id="428564"/>
    <lineage>
        <taxon>Eukaryota</taxon>
        <taxon>Metazoa</taxon>
        <taxon>Ecdysozoa</taxon>
        <taxon>Arthropoda</taxon>
        <taxon>Hexapoda</taxon>
        <taxon>Insecta</taxon>
        <taxon>Pterygota</taxon>
        <taxon>Neoptera</taxon>
        <taxon>Paraneoptera</taxon>
        <taxon>Hemiptera</taxon>
        <taxon>Sternorrhyncha</taxon>
        <taxon>Psylloidea</taxon>
        <taxon>Psyllidae</taxon>
        <taxon>Psyllinae</taxon>
        <taxon>Cacopsylla</taxon>
    </lineage>
</organism>
<dbReference type="EMBL" id="HBUF01035307">
    <property type="protein sequence ID" value="CAG6616290.1"/>
    <property type="molecule type" value="Transcribed_RNA"/>
</dbReference>